<reference evidence="2 3" key="1">
    <citation type="submission" date="2016-10" db="EMBL/GenBank/DDBJ databases">
        <authorList>
            <person name="de Groot N.N."/>
        </authorList>
    </citation>
    <scope>NUCLEOTIDE SEQUENCE [LARGE SCALE GENOMIC DNA]</scope>
    <source>
        <strain evidence="2 3">CGMCC 1.7659</strain>
    </source>
</reference>
<gene>
    <name evidence="2" type="ORF">SAMN05216289_11046</name>
</gene>
<keyword evidence="3" id="KW-1185">Reference proteome</keyword>
<feature type="signal peptide" evidence="1">
    <location>
        <begin position="1"/>
        <end position="26"/>
    </location>
</feature>
<evidence type="ECO:0000256" key="1">
    <source>
        <dbReference type="SAM" id="SignalP"/>
    </source>
</evidence>
<accession>A0A1I4XKC9</accession>
<dbReference type="PROSITE" id="PS51257">
    <property type="entry name" value="PROKAR_LIPOPROTEIN"/>
    <property type="match status" value="1"/>
</dbReference>
<name>A0A1I4XKC9_9GAMM</name>
<keyword evidence="1" id="KW-0732">Signal</keyword>
<feature type="chain" id="PRO_5011699374" description="Biopolymer transport protein ExbD" evidence="1">
    <location>
        <begin position="27"/>
        <end position="133"/>
    </location>
</feature>
<evidence type="ECO:0000313" key="2">
    <source>
        <dbReference type="EMBL" id="SFN25699.1"/>
    </source>
</evidence>
<dbReference type="STRING" id="578942.SAMN05216289_11046"/>
<dbReference type="EMBL" id="FOVF01000010">
    <property type="protein sequence ID" value="SFN25699.1"/>
    <property type="molecule type" value="Genomic_DNA"/>
</dbReference>
<evidence type="ECO:0000313" key="3">
    <source>
        <dbReference type="Proteomes" id="UP000198575"/>
    </source>
</evidence>
<dbReference type="Proteomes" id="UP000198575">
    <property type="component" value="Unassembled WGS sequence"/>
</dbReference>
<protein>
    <recommendedName>
        <fullName evidence="4">Biopolymer transport protein ExbD</fullName>
    </recommendedName>
</protein>
<evidence type="ECO:0008006" key="4">
    <source>
        <dbReference type="Google" id="ProtNLM"/>
    </source>
</evidence>
<dbReference type="AlphaFoldDB" id="A0A1I4XKC9"/>
<proteinExistence type="predicted"/>
<sequence length="133" mass="14664">MRLFVRNRGMRLLALLMVVVALGACARGTRSDTAKAPVNVPASFDVTLIATKDGQFDYLDAPLTPQDLRAALNYRKEQSLPMSTVLLKRGEKDKVKDVHIVALARIAVALGFTAYVMEDGEINEIRTTTTKEE</sequence>
<organism evidence="2 3">
    <name type="scientific">Dokdonella immobilis</name>
    <dbReference type="NCBI Taxonomy" id="578942"/>
    <lineage>
        <taxon>Bacteria</taxon>
        <taxon>Pseudomonadati</taxon>
        <taxon>Pseudomonadota</taxon>
        <taxon>Gammaproteobacteria</taxon>
        <taxon>Lysobacterales</taxon>
        <taxon>Rhodanobacteraceae</taxon>
        <taxon>Dokdonella</taxon>
    </lineage>
</organism>